<keyword evidence="1" id="KW-0732">Signal</keyword>
<feature type="signal peptide" evidence="1">
    <location>
        <begin position="1"/>
        <end position="28"/>
    </location>
</feature>
<dbReference type="Proteomes" id="UP000294360">
    <property type="component" value="Plasmid 3"/>
</dbReference>
<sequence length="325" mass="34944">MVQQMIIRSTLAIVAVSAILSYSAPVFAETLAHPPEIAFSAGQLYPETASWSEKEKAFFVSSVRHGTVGKVTLDGKYTPFITDDNLVSTVGLLADDAHNTLWVTNSDPGAGDRTNAATQGKLAGAAAYDETTGVRRAYYDLSSLSPGAHFANDISIDDDGNVYVTDSFSPTVFRIGADGKTSIFAQNALFGDSSGFNLNGIAWHNGGFLLVGRYNTGELFRVNVADPTKVDRVELSEVLKGADGFHLIDSQHLIVAQNLGVDRIVELVSTDGWKSAKVVRQLKSVLSMPSSATQVGQDIYVLDSRIDTLFDPKAVKVGDFLLQKF</sequence>
<dbReference type="AlphaFoldDB" id="A0A4U8Z819"/>
<keyword evidence="2" id="KW-0614">Plasmid</keyword>
<dbReference type="KEGG" id="mtun:MTUNDRAET4_0252.2"/>
<dbReference type="EMBL" id="LR536452">
    <property type="protein sequence ID" value="VFU17769.1"/>
    <property type="molecule type" value="Genomic_DNA"/>
</dbReference>
<dbReference type="SUPFAM" id="SSF63829">
    <property type="entry name" value="Calcium-dependent phosphotriesterase"/>
    <property type="match status" value="1"/>
</dbReference>
<protein>
    <submittedName>
        <fullName evidence="2">SMP-30/Gluconolaconase/LRE-like region family protein</fullName>
    </submittedName>
</protein>
<organism evidence="2 3">
    <name type="scientific">Methylocella tundrae</name>
    <dbReference type="NCBI Taxonomy" id="227605"/>
    <lineage>
        <taxon>Bacteria</taxon>
        <taxon>Pseudomonadati</taxon>
        <taxon>Pseudomonadota</taxon>
        <taxon>Alphaproteobacteria</taxon>
        <taxon>Hyphomicrobiales</taxon>
        <taxon>Beijerinckiaceae</taxon>
        <taxon>Methylocella</taxon>
    </lineage>
</organism>
<dbReference type="PANTHER" id="PTHR31460">
    <property type="match status" value="1"/>
</dbReference>
<dbReference type="PANTHER" id="PTHR31460:SF3">
    <property type="entry name" value="MESOCENTIN"/>
    <property type="match status" value="1"/>
</dbReference>
<dbReference type="Gene3D" id="2.120.10.30">
    <property type="entry name" value="TolB, C-terminal domain"/>
    <property type="match status" value="1"/>
</dbReference>
<evidence type="ECO:0000313" key="3">
    <source>
        <dbReference type="Proteomes" id="UP000294360"/>
    </source>
</evidence>
<evidence type="ECO:0000313" key="2">
    <source>
        <dbReference type="EMBL" id="VFU17769.1"/>
    </source>
</evidence>
<accession>A0A4U8Z819</accession>
<name>A0A4U8Z819_METTU</name>
<proteinExistence type="predicted"/>
<geneLocation type="plasmid" evidence="2 3">
    <name>3</name>
</geneLocation>
<reference evidence="2 3" key="1">
    <citation type="submission" date="2019-03" db="EMBL/GenBank/DDBJ databases">
        <authorList>
            <person name="Kox A.R. M."/>
        </authorList>
    </citation>
    <scope>NUCLEOTIDE SEQUENCE [LARGE SCALE GENOMIC DNA]</scope>
    <source>
        <strain evidence="2">MTUNDRAET4 annotated genome</strain>
        <plasmid evidence="3">3</plasmid>
    </source>
</reference>
<dbReference type="InterPro" id="IPR011042">
    <property type="entry name" value="6-blade_b-propeller_TolB-like"/>
</dbReference>
<feature type="chain" id="PRO_5020780284" evidence="1">
    <location>
        <begin position="29"/>
        <end position="325"/>
    </location>
</feature>
<dbReference type="InterPro" id="IPR053224">
    <property type="entry name" value="Sensory_adhesion_molecule"/>
</dbReference>
<gene>
    <name evidence="2" type="ORF">MTUNDRAET4_0252</name>
</gene>
<evidence type="ECO:0000256" key="1">
    <source>
        <dbReference type="SAM" id="SignalP"/>
    </source>
</evidence>